<reference evidence="1" key="2">
    <citation type="journal article" date="2015" name="Fish Shellfish Immunol.">
        <title>Early steps in the European eel (Anguilla anguilla)-Vibrio vulnificus interaction in the gills: Role of the RtxA13 toxin.</title>
        <authorList>
            <person name="Callol A."/>
            <person name="Pajuelo D."/>
            <person name="Ebbesson L."/>
            <person name="Teles M."/>
            <person name="MacKenzie S."/>
            <person name="Amaro C."/>
        </authorList>
    </citation>
    <scope>NUCLEOTIDE SEQUENCE</scope>
</reference>
<reference evidence="1" key="1">
    <citation type="submission" date="2014-11" db="EMBL/GenBank/DDBJ databases">
        <authorList>
            <person name="Amaro Gonzalez C."/>
        </authorList>
    </citation>
    <scope>NUCLEOTIDE SEQUENCE</scope>
</reference>
<protein>
    <submittedName>
        <fullName evidence="1">Uncharacterized protein</fullName>
    </submittedName>
</protein>
<dbReference type="EMBL" id="GBXM01091212">
    <property type="protein sequence ID" value="JAH17365.1"/>
    <property type="molecule type" value="Transcribed_RNA"/>
</dbReference>
<evidence type="ECO:0000313" key="1">
    <source>
        <dbReference type="EMBL" id="JAH17365.1"/>
    </source>
</evidence>
<accession>A0A0E9QM67</accession>
<organism evidence="1">
    <name type="scientific">Anguilla anguilla</name>
    <name type="common">European freshwater eel</name>
    <name type="synonym">Muraena anguilla</name>
    <dbReference type="NCBI Taxonomy" id="7936"/>
    <lineage>
        <taxon>Eukaryota</taxon>
        <taxon>Metazoa</taxon>
        <taxon>Chordata</taxon>
        <taxon>Craniata</taxon>
        <taxon>Vertebrata</taxon>
        <taxon>Euteleostomi</taxon>
        <taxon>Actinopterygii</taxon>
        <taxon>Neopterygii</taxon>
        <taxon>Teleostei</taxon>
        <taxon>Anguilliformes</taxon>
        <taxon>Anguillidae</taxon>
        <taxon>Anguilla</taxon>
    </lineage>
</organism>
<proteinExistence type="predicted"/>
<dbReference type="AlphaFoldDB" id="A0A0E9QM67"/>
<name>A0A0E9QM67_ANGAN</name>
<sequence length="44" mass="4964">MLFMPLFSDVSCKLSVLSVFAAELVLNQCRLSTSCPTCQSFFIW</sequence>